<dbReference type="EMBL" id="QEKQ01000009">
    <property type="protein sequence ID" value="PVY70405.1"/>
    <property type="molecule type" value="Genomic_DNA"/>
</dbReference>
<dbReference type="AlphaFoldDB" id="A0A2U1CU95"/>
<name>A0A2U1CU95_9GAMM</name>
<evidence type="ECO:0000313" key="2">
    <source>
        <dbReference type="Proteomes" id="UP000245887"/>
    </source>
</evidence>
<organism evidence="1 2">
    <name type="scientific">Tamilnaduibacter salinus</name>
    <dbReference type="NCBI Taxonomy" id="1484056"/>
    <lineage>
        <taxon>Bacteria</taxon>
        <taxon>Pseudomonadati</taxon>
        <taxon>Pseudomonadota</taxon>
        <taxon>Gammaproteobacteria</taxon>
        <taxon>Pseudomonadales</taxon>
        <taxon>Marinobacteraceae</taxon>
        <taxon>Tamilnaduibacter</taxon>
    </lineage>
</organism>
<comment type="caution">
    <text evidence="1">The sequence shown here is derived from an EMBL/GenBank/DDBJ whole genome shotgun (WGS) entry which is preliminary data.</text>
</comment>
<gene>
    <name evidence="1" type="ORF">C8D92_109158</name>
</gene>
<proteinExistence type="predicted"/>
<evidence type="ECO:0000313" key="1">
    <source>
        <dbReference type="EMBL" id="PVY70405.1"/>
    </source>
</evidence>
<sequence length="51" mass="5717">MLGIGRNAVNLVDTRCCEAFGVGVQLRALNRRFLWTAMGIMNSSQYLRSLL</sequence>
<reference evidence="1 2" key="1">
    <citation type="submission" date="2018-04" db="EMBL/GenBank/DDBJ databases">
        <title>Genomic Encyclopedia of Type Strains, Phase IV (KMG-IV): sequencing the most valuable type-strain genomes for metagenomic binning, comparative biology and taxonomic classification.</title>
        <authorList>
            <person name="Goeker M."/>
        </authorList>
    </citation>
    <scope>NUCLEOTIDE SEQUENCE [LARGE SCALE GENOMIC DNA]</scope>
    <source>
        <strain evidence="1 2">DSM 28688</strain>
    </source>
</reference>
<protein>
    <submittedName>
        <fullName evidence="1">Uncharacterized protein</fullName>
    </submittedName>
</protein>
<accession>A0A2U1CU95</accession>
<dbReference type="Proteomes" id="UP000245887">
    <property type="component" value="Unassembled WGS sequence"/>
</dbReference>